<gene>
    <name evidence="1" type="ORF">SAMN04488066_11377</name>
</gene>
<dbReference type="EMBL" id="FOPZ01000013">
    <property type="protein sequence ID" value="SFH63145.1"/>
    <property type="molecule type" value="Genomic_DNA"/>
</dbReference>
<dbReference type="InterPro" id="IPR055741">
    <property type="entry name" value="DUF7317"/>
</dbReference>
<keyword evidence="2" id="KW-1185">Reference proteome</keyword>
<dbReference type="AlphaFoldDB" id="A0A1I3BLH4"/>
<dbReference type="Pfam" id="PF24001">
    <property type="entry name" value="DUF7317"/>
    <property type="match status" value="1"/>
</dbReference>
<sequence length="65" mass="6929">MGMATNALSSALTLYGARTLTLEQAATQAGVSEAEFVRQLERRGIEVTEAERSAAFEGDHTARAD</sequence>
<protein>
    <submittedName>
        <fullName evidence="1">Uncharacterized protein</fullName>
    </submittedName>
</protein>
<evidence type="ECO:0000313" key="1">
    <source>
        <dbReference type="EMBL" id="SFH63145.1"/>
    </source>
</evidence>
<evidence type="ECO:0000313" key="2">
    <source>
        <dbReference type="Proteomes" id="UP000323537"/>
    </source>
</evidence>
<dbReference type="Proteomes" id="UP000323537">
    <property type="component" value="Unassembled WGS sequence"/>
</dbReference>
<accession>A0A1I3BLH4</accession>
<reference evidence="1 2" key="1">
    <citation type="submission" date="2016-10" db="EMBL/GenBank/DDBJ databases">
        <authorList>
            <person name="Varghese N."/>
            <person name="Submissions S."/>
        </authorList>
    </citation>
    <scope>NUCLEOTIDE SEQUENCE [LARGE SCALE GENOMIC DNA]</scope>
    <source>
        <strain evidence="1 2">CGMCC 1.6377</strain>
    </source>
</reference>
<proteinExistence type="predicted"/>
<name>A0A1I3BLH4_9EURY</name>
<organism evidence="1 2">
    <name type="scientific">Halorubrum aquaticum</name>
    <dbReference type="NCBI Taxonomy" id="387340"/>
    <lineage>
        <taxon>Archaea</taxon>
        <taxon>Methanobacteriati</taxon>
        <taxon>Methanobacteriota</taxon>
        <taxon>Stenosarchaea group</taxon>
        <taxon>Halobacteria</taxon>
        <taxon>Halobacteriales</taxon>
        <taxon>Haloferacaceae</taxon>
        <taxon>Halorubrum</taxon>
    </lineage>
</organism>